<evidence type="ECO:0000313" key="2">
    <source>
        <dbReference type="EMBL" id="SFF34271.1"/>
    </source>
</evidence>
<proteinExistence type="predicted"/>
<keyword evidence="3" id="KW-1185">Reference proteome</keyword>
<evidence type="ECO:0000313" key="3">
    <source>
        <dbReference type="Proteomes" id="UP000199119"/>
    </source>
</evidence>
<dbReference type="AlphaFoldDB" id="A0A1I2I149"/>
<evidence type="ECO:0000256" key="1">
    <source>
        <dbReference type="SAM" id="MobiDB-lite"/>
    </source>
</evidence>
<name>A0A1I2I149_9BURK</name>
<sequence length="72" mass="7816">MAREVAEPCIWPVILADDMSAIHDGAKFDVSENHVGAQRSESTIGNDISRCSRPPQGRVNALPNSFAHLLTD</sequence>
<feature type="region of interest" description="Disordered" evidence="1">
    <location>
        <begin position="34"/>
        <end position="57"/>
    </location>
</feature>
<organism evidence="2 3">
    <name type="scientific">Paracidovorax wautersii</name>
    <dbReference type="NCBI Taxonomy" id="1177982"/>
    <lineage>
        <taxon>Bacteria</taxon>
        <taxon>Pseudomonadati</taxon>
        <taxon>Pseudomonadota</taxon>
        <taxon>Betaproteobacteria</taxon>
        <taxon>Burkholderiales</taxon>
        <taxon>Comamonadaceae</taxon>
        <taxon>Paracidovorax</taxon>
    </lineage>
</organism>
<protein>
    <submittedName>
        <fullName evidence="2">Uncharacterized protein</fullName>
    </submittedName>
</protein>
<dbReference type="EMBL" id="FONX01000042">
    <property type="protein sequence ID" value="SFF34271.1"/>
    <property type="molecule type" value="Genomic_DNA"/>
</dbReference>
<accession>A0A1I2I149</accession>
<reference evidence="3" key="1">
    <citation type="submission" date="2016-10" db="EMBL/GenBank/DDBJ databases">
        <authorList>
            <person name="Varghese N."/>
            <person name="Submissions S."/>
        </authorList>
    </citation>
    <scope>NUCLEOTIDE SEQUENCE [LARGE SCALE GENOMIC DNA]</scope>
    <source>
        <strain evidence="3">DSM 27981</strain>
    </source>
</reference>
<dbReference type="Proteomes" id="UP000199119">
    <property type="component" value="Unassembled WGS sequence"/>
</dbReference>
<gene>
    <name evidence="2" type="ORF">SAMN04489711_1425</name>
</gene>